<dbReference type="VEuPathDB" id="TriTrypDB:TCDM_03805"/>
<dbReference type="VEuPathDB" id="TriTrypDB:TcBrA4_0108970"/>
<dbReference type="VEuPathDB" id="TriTrypDB:TcYC6_0036380"/>
<dbReference type="Proteomes" id="UP000246121">
    <property type="component" value="Unassembled WGS sequence"/>
</dbReference>
<organism evidence="2 3">
    <name type="scientific">Trypanosoma cruzi</name>
    <dbReference type="NCBI Taxonomy" id="5693"/>
    <lineage>
        <taxon>Eukaryota</taxon>
        <taxon>Discoba</taxon>
        <taxon>Euglenozoa</taxon>
        <taxon>Kinetoplastea</taxon>
        <taxon>Metakinetoplastina</taxon>
        <taxon>Trypanosomatida</taxon>
        <taxon>Trypanosomatidae</taxon>
        <taxon>Trypanosoma</taxon>
        <taxon>Schizotrypanum</taxon>
    </lineage>
</organism>
<dbReference type="OrthoDB" id="273796at2759"/>
<dbReference type="VEuPathDB" id="TriTrypDB:TcCLB.511127.429"/>
<dbReference type="VEuPathDB" id="TriTrypDB:TcCLB.508777.10"/>
<dbReference type="AlphaFoldDB" id="A0A2V2VFQ5"/>
<feature type="compositionally biased region" description="Basic and acidic residues" evidence="1">
    <location>
        <begin position="578"/>
        <end position="591"/>
    </location>
</feature>
<dbReference type="VEuPathDB" id="TriTrypDB:BCY84_01349"/>
<feature type="region of interest" description="Disordered" evidence="1">
    <location>
        <begin position="574"/>
        <end position="600"/>
    </location>
</feature>
<dbReference type="VEuPathDB" id="TriTrypDB:TCSYLVIO_006503"/>
<protein>
    <submittedName>
        <fullName evidence="2">Uncharacterized protein</fullName>
    </submittedName>
</protein>
<dbReference type="VEuPathDB" id="TriTrypDB:Tc_MARK_9491"/>
<name>A0A2V2VFQ5_TRYCR</name>
<reference evidence="2 3" key="1">
    <citation type="journal article" date="2018" name="Microb. Genom.">
        <title>Expanding an expanded genome: long-read sequencing of Trypanosoma cruzi.</title>
        <authorList>
            <person name="Berna L."/>
            <person name="Rodriguez M."/>
            <person name="Chiribao M.L."/>
            <person name="Parodi-Talice A."/>
            <person name="Pita S."/>
            <person name="Rijo G."/>
            <person name="Alvarez-Valin F."/>
            <person name="Robello C."/>
        </authorList>
    </citation>
    <scope>NUCLEOTIDE SEQUENCE [LARGE SCALE GENOMIC DNA]</scope>
    <source>
        <strain evidence="2 3">Dm28c</strain>
    </source>
</reference>
<proteinExistence type="predicted"/>
<dbReference type="VEuPathDB" id="TriTrypDB:TcCLB.509029.40"/>
<feature type="compositionally biased region" description="Low complexity" evidence="1">
    <location>
        <begin position="851"/>
        <end position="871"/>
    </location>
</feature>
<accession>A0A2V2VFQ5</accession>
<sequence>MSQTHNGYEQLPWWKRIALDDAYRRRIRKLATQRYREELHLLREFPREIAPAAWDDGRPIPQSSQHICVEDGTRAWATKYPESIVKVSGFQKLQTAAVATVISGPRAEEHEAYIFEEVRRLYNEEKASERLYGLSYFWNRQLPPNGFIRVWPSPLSAMWPSLLISEPFTPMYKTLSAPGSSAELPPGMNPTCMTDPLCVHVFRRNGEYLGAWRQSLFLIRYKVICWALHEEERRRTCGAVGRPVLASDKAFPDVATTQMLKNVPEFQLPLLRLQRETVTFSAKTCRLNLQSLGEPLTWEGIVPAPTTYRAEQAYLNWHSLHRSSAVVRQAVRDVFNLLPQNEDGLITKTTYVEFFLDLLNLFFPMHISSANISIAEEEWVYRGTTELMKFETFYEKFFSFPFIFFRDLSKVTRDQYVEVWCLIRVCLLENEVSVLSCLQDTAALGPPNSVTSGGLSFNTLSSAANPSGPRPIVDYSRTRRPKRILEATLCSLQKLKDLGRSKAPPLIGKILGVSYDDVLRLGGTRFQNTDNYPLHSAKQLAAVMVKENLHKLVPSHAIAVVHAKGKQLLAETSRARRRQELQEQLQKKDNPGRSMDSEFSSVLTVASLSKNEKEGEEMEGSSDLVIMNRSNSFRGRSLAEKRRKKMMGCSHVTTGRHATLEKIEEARMKKKLIETSVFYRHRRLRRNAEHAKILSHISRSHTAWEVCRHDIYEIPPEKPDEEDKLLAFVQDLPDDFFDDENSLRVRYGIHAALLKERAERSKNCYPIEPVLSASSMTMASSRDTPKGNEQDSLATCMYTSLTADDTTNGSSRGGAVSSVHVFRTRRRTPNGGGASRMSNSPGLTSLVGDGSSPSSSCRMNSSSTPPSSASSETMRGDPPEERNGSHENVRDMASLEEWSKRREELEPKRAFHIRLNFKQNMDVNYKKLLQKKPHRLFPLSMSTARKGAPSTVVKSRLQVGLRPSGAQQTF</sequence>
<comment type="caution">
    <text evidence="2">The sequence shown here is derived from an EMBL/GenBank/DDBJ whole genome shotgun (WGS) entry which is preliminary data.</text>
</comment>
<dbReference type="VEuPathDB" id="TriTrypDB:TcG_05861"/>
<dbReference type="EMBL" id="PRFA01000027">
    <property type="protein sequence ID" value="PWU94262.1"/>
    <property type="molecule type" value="Genomic_DNA"/>
</dbReference>
<dbReference type="VEuPathDB" id="TriTrypDB:C3747_128g13"/>
<evidence type="ECO:0000313" key="2">
    <source>
        <dbReference type="EMBL" id="PWU94262.1"/>
    </source>
</evidence>
<dbReference type="VEuPathDB" id="TriTrypDB:ECC02_006099"/>
<gene>
    <name evidence="2" type="ORF">C4B63_27g217</name>
</gene>
<evidence type="ECO:0000256" key="1">
    <source>
        <dbReference type="SAM" id="MobiDB-lite"/>
    </source>
</evidence>
<feature type="region of interest" description="Disordered" evidence="1">
    <location>
        <begin position="803"/>
        <end position="891"/>
    </location>
</feature>
<dbReference type="VEuPathDB" id="TriTrypDB:C4B63_27g217"/>
<evidence type="ECO:0000313" key="3">
    <source>
        <dbReference type="Proteomes" id="UP000246121"/>
    </source>
</evidence>
<dbReference type="VEuPathDB" id="TriTrypDB:TcCL_NonESM04141"/>
<feature type="compositionally biased region" description="Basic and acidic residues" evidence="1">
    <location>
        <begin position="874"/>
        <end position="890"/>
    </location>
</feature>